<dbReference type="Proteomes" id="UP000623129">
    <property type="component" value="Unassembled WGS sequence"/>
</dbReference>
<evidence type="ECO:0000313" key="2">
    <source>
        <dbReference type="EMBL" id="KAF3337085.1"/>
    </source>
</evidence>
<keyword evidence="3" id="KW-1185">Reference proteome</keyword>
<comment type="caution">
    <text evidence="2">The sequence shown here is derived from an EMBL/GenBank/DDBJ whole genome shotgun (WGS) entry which is preliminary data.</text>
</comment>
<dbReference type="PANTHER" id="PTHR35292:SF13">
    <property type="entry name" value="OS03G0581800 PROTEIN"/>
    <property type="match status" value="1"/>
</dbReference>
<evidence type="ECO:0000313" key="3">
    <source>
        <dbReference type="Proteomes" id="UP000623129"/>
    </source>
</evidence>
<gene>
    <name evidence="2" type="ORF">FCM35_KLT17672</name>
</gene>
<reference evidence="2" key="1">
    <citation type="submission" date="2020-01" db="EMBL/GenBank/DDBJ databases">
        <title>Genome sequence of Kobresia littledalei, the first chromosome-level genome in the family Cyperaceae.</title>
        <authorList>
            <person name="Qu G."/>
        </authorList>
    </citation>
    <scope>NUCLEOTIDE SEQUENCE</scope>
    <source>
        <strain evidence="2">C.B.Clarke</strain>
        <tissue evidence="2">Leaf</tissue>
    </source>
</reference>
<dbReference type="AlphaFoldDB" id="A0A833QWU7"/>
<evidence type="ECO:0000256" key="1">
    <source>
        <dbReference type="SAM" id="MobiDB-lite"/>
    </source>
</evidence>
<accession>A0A833QWU7</accession>
<dbReference type="OrthoDB" id="537257at2759"/>
<proteinExistence type="predicted"/>
<protein>
    <submittedName>
        <fullName evidence="2">Uncharacterized protein</fullName>
    </submittedName>
</protein>
<feature type="region of interest" description="Disordered" evidence="1">
    <location>
        <begin position="66"/>
        <end position="87"/>
    </location>
</feature>
<name>A0A833QWU7_9POAL</name>
<organism evidence="2 3">
    <name type="scientific">Carex littledalei</name>
    <dbReference type="NCBI Taxonomy" id="544730"/>
    <lineage>
        <taxon>Eukaryota</taxon>
        <taxon>Viridiplantae</taxon>
        <taxon>Streptophyta</taxon>
        <taxon>Embryophyta</taxon>
        <taxon>Tracheophyta</taxon>
        <taxon>Spermatophyta</taxon>
        <taxon>Magnoliopsida</taxon>
        <taxon>Liliopsida</taxon>
        <taxon>Poales</taxon>
        <taxon>Cyperaceae</taxon>
        <taxon>Cyperoideae</taxon>
        <taxon>Cariceae</taxon>
        <taxon>Carex</taxon>
        <taxon>Carex subgen. Euthyceras</taxon>
    </lineage>
</organism>
<dbReference type="EMBL" id="SWLB01000006">
    <property type="protein sequence ID" value="KAF3337085.1"/>
    <property type="molecule type" value="Genomic_DNA"/>
</dbReference>
<sequence>MARLALAETPAARTFTRRGMASGGDHHGPAKVNIWEDPLSPSKWKEEQFVLLSLAGWGLVIYGGSKAFGGKKEKPESIQEGTAKASH</sequence>
<dbReference type="PANTHER" id="PTHR35292">
    <property type="entry name" value="EXPRESSED PROTEIN"/>
    <property type="match status" value="1"/>
</dbReference>